<evidence type="ECO:0000256" key="1">
    <source>
        <dbReference type="SAM" id="MobiDB-lite"/>
    </source>
</evidence>
<dbReference type="Pfam" id="PF00270">
    <property type="entry name" value="DEAD"/>
    <property type="match status" value="1"/>
</dbReference>
<evidence type="ECO:0000313" key="4">
    <source>
        <dbReference type="Proteomes" id="UP001182556"/>
    </source>
</evidence>
<dbReference type="SMART" id="SM00487">
    <property type="entry name" value="DEXDc"/>
    <property type="match status" value="1"/>
</dbReference>
<dbReference type="EMBL" id="JAODAN010000002">
    <property type="protein sequence ID" value="KAK1926479.1"/>
    <property type="molecule type" value="Genomic_DNA"/>
</dbReference>
<reference evidence="3" key="1">
    <citation type="submission" date="2023-02" db="EMBL/GenBank/DDBJ databases">
        <title>Identification and recombinant expression of a fungal hydrolase from Papiliotrema laurentii that hydrolyzes apple cutin and clears colloidal polyester polyurethane.</title>
        <authorList>
            <consortium name="DOE Joint Genome Institute"/>
            <person name="Roman V.A."/>
            <person name="Bojanowski C."/>
            <person name="Crable B.R."/>
            <person name="Wagner D.N."/>
            <person name="Hung C.S."/>
            <person name="Nadeau L.J."/>
            <person name="Schratz L."/>
            <person name="Haridas S."/>
            <person name="Pangilinan J."/>
            <person name="Lipzen A."/>
            <person name="Na H."/>
            <person name="Yan M."/>
            <person name="Ng V."/>
            <person name="Grigoriev I.V."/>
            <person name="Spatafora J.W."/>
            <person name="Barlow D."/>
            <person name="Biffinger J."/>
            <person name="Kelley-Loughnane N."/>
            <person name="Varaljay V.A."/>
            <person name="Crookes-Goodson W.J."/>
        </authorList>
    </citation>
    <scope>NUCLEOTIDE SEQUENCE</scope>
    <source>
        <strain evidence="3">5307AH</strain>
    </source>
</reference>
<protein>
    <recommendedName>
        <fullName evidence="2">Helicase ATP-binding domain-containing protein</fullName>
    </recommendedName>
</protein>
<evidence type="ECO:0000259" key="2">
    <source>
        <dbReference type="SMART" id="SM00487"/>
    </source>
</evidence>
<feature type="compositionally biased region" description="Basic and acidic residues" evidence="1">
    <location>
        <begin position="318"/>
        <end position="329"/>
    </location>
</feature>
<evidence type="ECO:0000313" key="3">
    <source>
        <dbReference type="EMBL" id="KAK1926479.1"/>
    </source>
</evidence>
<keyword evidence="4" id="KW-1185">Reference proteome</keyword>
<dbReference type="InterPro" id="IPR011545">
    <property type="entry name" value="DEAD/DEAH_box_helicase_dom"/>
</dbReference>
<organism evidence="3 4">
    <name type="scientific">Papiliotrema laurentii</name>
    <name type="common">Cryptococcus laurentii</name>
    <dbReference type="NCBI Taxonomy" id="5418"/>
    <lineage>
        <taxon>Eukaryota</taxon>
        <taxon>Fungi</taxon>
        <taxon>Dikarya</taxon>
        <taxon>Basidiomycota</taxon>
        <taxon>Agaricomycotina</taxon>
        <taxon>Tremellomycetes</taxon>
        <taxon>Tremellales</taxon>
        <taxon>Rhynchogastremaceae</taxon>
        <taxon>Papiliotrema</taxon>
    </lineage>
</organism>
<sequence length="671" mass="74082">MRRACARCLRAAWQAQEALVSPARPLLRPISSTSIPYARLKAPMRQHISSTGHERMVDGDMGGLDQSQSLEEVPEEYRDITPPLVNEQWMSSWTSMGVPEIIARRLLTTFPHIQAPTPAQRAFILSVFRGKDIYLRDDMGRGKTLAVSIAVASMAYKLRLQEPSRSTGGIQVLVFFPNTHLLHQVERDLLLLDPSFFHPEHPFAPHEEGPRLFTVLITQDQPGKKGALLDAGGSAKQLTVPKDIGSTPALLATPKDFMQQKDHIDVDHVRTVFVDEPDAMMPQLPGRHMNSMEIKKLAINRHPPPLVHAMNLVLGIRDTREGQSGAREKSPKKKDKRSIMQKSKERVLALDFSGRKDIQTIWTSGTLDSALRRFTKTRGWIRTKDHLVDLNFAPLASQQQVEIREHAMNGAEGEEAQVRTDPITSITGVEPEHYALTVDVEDGGVRALTPAALRAPKVSLPPPTKGGLQPTMVEALGLLHTASPPPPGTYALAVCPEGTSLDTVLAELTSLGIASLHLRPEILHDISVLEPEEGDEAPIFLARRSVVPGLHLPRLHTIYLLNGLDIGEGVKSVAIRDRVNFYEVAAGRVGRLGMGSGTQGEQGSRQRVISIVNRGTADETLLGELFFGQYSVRPGQEKELKQGSEVVPRWRLAPWDEGEFKRTVRALIDAQ</sequence>
<proteinExistence type="predicted"/>
<feature type="region of interest" description="Disordered" evidence="1">
    <location>
        <begin position="318"/>
        <end position="341"/>
    </location>
</feature>
<name>A0AAD9FUK5_PAPLA</name>
<dbReference type="Gene3D" id="3.40.50.300">
    <property type="entry name" value="P-loop containing nucleotide triphosphate hydrolases"/>
    <property type="match status" value="1"/>
</dbReference>
<dbReference type="GO" id="GO:0005524">
    <property type="term" value="F:ATP binding"/>
    <property type="evidence" value="ECO:0007669"/>
    <property type="project" value="InterPro"/>
</dbReference>
<feature type="domain" description="Helicase ATP-binding" evidence="2">
    <location>
        <begin position="112"/>
        <end position="401"/>
    </location>
</feature>
<dbReference type="Proteomes" id="UP001182556">
    <property type="component" value="Unassembled WGS sequence"/>
</dbReference>
<comment type="caution">
    <text evidence="3">The sequence shown here is derived from an EMBL/GenBank/DDBJ whole genome shotgun (WGS) entry which is preliminary data.</text>
</comment>
<dbReference type="GO" id="GO:0003676">
    <property type="term" value="F:nucleic acid binding"/>
    <property type="evidence" value="ECO:0007669"/>
    <property type="project" value="InterPro"/>
</dbReference>
<dbReference type="InterPro" id="IPR014001">
    <property type="entry name" value="Helicase_ATP-bd"/>
</dbReference>
<dbReference type="SUPFAM" id="SSF52540">
    <property type="entry name" value="P-loop containing nucleoside triphosphate hydrolases"/>
    <property type="match status" value="1"/>
</dbReference>
<dbReference type="InterPro" id="IPR027417">
    <property type="entry name" value="P-loop_NTPase"/>
</dbReference>
<accession>A0AAD9FUK5</accession>
<dbReference type="AlphaFoldDB" id="A0AAD9FUK5"/>
<gene>
    <name evidence="3" type="ORF">DB88DRAFT_482021</name>
</gene>